<organism evidence="1 2">
    <name type="scientific">Corynebacterium matruchotii ATCC 33806</name>
    <dbReference type="NCBI Taxonomy" id="566549"/>
    <lineage>
        <taxon>Bacteria</taxon>
        <taxon>Bacillati</taxon>
        <taxon>Actinomycetota</taxon>
        <taxon>Actinomycetes</taxon>
        <taxon>Mycobacteriales</taxon>
        <taxon>Corynebacteriaceae</taxon>
        <taxon>Corynebacterium</taxon>
    </lineage>
</organism>
<proteinExistence type="predicted"/>
<dbReference type="InterPro" id="IPR025855">
    <property type="entry name" value="Replic_Relax"/>
</dbReference>
<dbReference type="HOGENOM" id="CLU_067990_0_0_11"/>
<dbReference type="Pfam" id="PF13814">
    <property type="entry name" value="Replic_Relax"/>
    <property type="match status" value="1"/>
</dbReference>
<dbReference type="Proteomes" id="UP000006247">
    <property type="component" value="Unassembled WGS sequence"/>
</dbReference>
<sequence>MPTNNQEAKEADMNHRISKQKLQQLNQELSSAAKIVMDFLHQHRFATTKHIARLLRPNFASESSAIRQTARLMKHLASSSLVAHLKRRIGGARAGSTSSIWHLTEAGQRFIYLTQTGHTSQVKRLRIAEPSWAFLAHTLAITELRILTEETCRQHPITITTIETEPNCWRSHLGHTGQPKWVKPDLALITRAGGFHDHWWCEVDLATECPARIHRKTDTYLRHLYCGTEQTKRGTFPVVVWLTPSPERSHQLRNLFTNTPDLPPGMFEVMELTTWAERLARTVD</sequence>
<reference evidence="1 2" key="1">
    <citation type="submission" date="2009-01" db="EMBL/GenBank/DDBJ databases">
        <authorList>
            <person name="Fulton L."/>
            <person name="Clifton S."/>
            <person name="Chinwalla A.T."/>
            <person name="Mitreva M."/>
            <person name="Sodergren E."/>
            <person name="Weinstock G."/>
            <person name="Clifton S."/>
            <person name="Dooling D.J."/>
            <person name="Fulton B."/>
            <person name="Minx P."/>
            <person name="Pepin K.H."/>
            <person name="Johnson M."/>
            <person name="Bhonagiri V."/>
            <person name="Nash W.E."/>
            <person name="Mardis E.R."/>
            <person name="Wilson R.K."/>
        </authorList>
    </citation>
    <scope>NUCLEOTIDE SEQUENCE [LARGE SCALE GENOMIC DNA]</scope>
    <source>
        <strain evidence="1 2">ATCC 33806</strain>
    </source>
</reference>
<comment type="caution">
    <text evidence="1">The sequence shown here is derived from an EMBL/GenBank/DDBJ whole genome shotgun (WGS) entry which is preliminary data.</text>
</comment>
<evidence type="ECO:0008006" key="3">
    <source>
        <dbReference type="Google" id="ProtNLM"/>
    </source>
</evidence>
<dbReference type="AlphaFoldDB" id="C0E5J5"/>
<evidence type="ECO:0000313" key="2">
    <source>
        <dbReference type="Proteomes" id="UP000006247"/>
    </source>
</evidence>
<gene>
    <name evidence="1" type="ORF">CORMATOL_02285</name>
</gene>
<evidence type="ECO:0000313" key="1">
    <source>
        <dbReference type="EMBL" id="EEG26182.1"/>
    </source>
</evidence>
<name>C0E5J5_9CORY</name>
<protein>
    <recommendedName>
        <fullName evidence="3">Replication-relaxation</fullName>
    </recommendedName>
</protein>
<accession>C0E5J5</accession>
<dbReference type="EMBL" id="ACEB01000035">
    <property type="protein sequence ID" value="EEG26182.1"/>
    <property type="molecule type" value="Genomic_DNA"/>
</dbReference>